<feature type="chain" id="PRO_5007864044" description="DUF7223 domain-containing protein" evidence="1">
    <location>
        <begin position="18"/>
        <end position="543"/>
    </location>
</feature>
<evidence type="ECO:0000256" key="1">
    <source>
        <dbReference type="SAM" id="SignalP"/>
    </source>
</evidence>
<dbReference type="Proteomes" id="UP000077266">
    <property type="component" value="Unassembled WGS sequence"/>
</dbReference>
<dbReference type="EMBL" id="KV425889">
    <property type="protein sequence ID" value="KZW02299.1"/>
    <property type="molecule type" value="Genomic_DNA"/>
</dbReference>
<dbReference type="OrthoDB" id="73875at2759"/>
<evidence type="ECO:0000313" key="3">
    <source>
        <dbReference type="EMBL" id="KZW02299.1"/>
    </source>
</evidence>
<evidence type="ECO:0000259" key="2">
    <source>
        <dbReference type="Pfam" id="PF23865"/>
    </source>
</evidence>
<dbReference type="AlphaFoldDB" id="A0A165PKD7"/>
<dbReference type="STRING" id="1314781.A0A165PKD7"/>
<dbReference type="InParanoid" id="A0A165PKD7"/>
<reference evidence="3 4" key="1">
    <citation type="journal article" date="2016" name="Mol. Biol. Evol.">
        <title>Comparative Genomics of Early-Diverging Mushroom-Forming Fungi Provides Insights into the Origins of Lignocellulose Decay Capabilities.</title>
        <authorList>
            <person name="Nagy L.G."/>
            <person name="Riley R."/>
            <person name="Tritt A."/>
            <person name="Adam C."/>
            <person name="Daum C."/>
            <person name="Floudas D."/>
            <person name="Sun H."/>
            <person name="Yadav J.S."/>
            <person name="Pangilinan J."/>
            <person name="Larsson K.H."/>
            <person name="Matsuura K."/>
            <person name="Barry K."/>
            <person name="Labutti K."/>
            <person name="Kuo R."/>
            <person name="Ohm R.A."/>
            <person name="Bhattacharya S.S."/>
            <person name="Shirouzu T."/>
            <person name="Yoshinaga Y."/>
            <person name="Martin F.M."/>
            <person name="Grigoriev I.V."/>
            <person name="Hibbett D.S."/>
        </authorList>
    </citation>
    <scope>NUCLEOTIDE SEQUENCE [LARGE SCALE GENOMIC DNA]</scope>
    <source>
        <strain evidence="3 4">HHB12029</strain>
    </source>
</reference>
<sequence length="543" mass="56439">MLSTYLFLLAGVASASASASLNDWNKPCTGGACTYMAGDGRGKAYGALSLSGPSSALSDITPIAGWQITGCSPNWSEGAAHVKITCAGSAAAIARCGALFENTARDTIVRLPENCGTGPFARIVSTVDVTKTTAFSRGPEEHLVVLDYNFHQISHSRGAVAFSVTSSNVDGVVNGPNGPLQTFRRRVARGEGHSLSKRISKTKKIDLPPVSLHRDFNLFNASIDCPAVAGSAAGFSAGLDVDVNVGVDAQIAFGFTIAGNIFPPKVTKFNLFGSLNGSAAAEFDITAHATGQLDTGNIALYSVGLPGLNFPGYGIFWASGDRLLTVFFVASILNVGPQFIVNGQLSADLEVEANVKTGVNWVWPDVQLVFPPSQGASSAHTTNVQTPFVLSVDPSVTANGLITANVIPRVEVGIKVLSGLAEASVYLDLAASATLDLSIDASATAHTRRDAGASGTASGCAKLDGGIDIYAGAKGVIKPIFDKDIKFDIFQKDLNVFSTCFGNPASKTLAAREIKSLPRADIAKRDLVCPDLSLGGLLQVLNL</sequence>
<name>A0A165PKD7_EXIGL</name>
<organism evidence="3 4">
    <name type="scientific">Exidia glandulosa HHB12029</name>
    <dbReference type="NCBI Taxonomy" id="1314781"/>
    <lineage>
        <taxon>Eukaryota</taxon>
        <taxon>Fungi</taxon>
        <taxon>Dikarya</taxon>
        <taxon>Basidiomycota</taxon>
        <taxon>Agaricomycotina</taxon>
        <taxon>Agaricomycetes</taxon>
        <taxon>Auriculariales</taxon>
        <taxon>Exidiaceae</taxon>
        <taxon>Exidia</taxon>
    </lineage>
</organism>
<accession>A0A165PKD7</accession>
<feature type="signal peptide" evidence="1">
    <location>
        <begin position="1"/>
        <end position="17"/>
    </location>
</feature>
<evidence type="ECO:0000313" key="4">
    <source>
        <dbReference type="Proteomes" id="UP000077266"/>
    </source>
</evidence>
<keyword evidence="4" id="KW-1185">Reference proteome</keyword>
<protein>
    <recommendedName>
        <fullName evidence="2">DUF7223 domain-containing protein</fullName>
    </recommendedName>
</protein>
<gene>
    <name evidence="3" type="ORF">EXIGLDRAFT_484603</name>
</gene>
<keyword evidence="1" id="KW-0732">Signal</keyword>
<dbReference type="InterPro" id="IPR055647">
    <property type="entry name" value="DUF7223"/>
</dbReference>
<feature type="domain" description="DUF7223" evidence="2">
    <location>
        <begin position="324"/>
        <end position="501"/>
    </location>
</feature>
<dbReference type="Pfam" id="PF23865">
    <property type="entry name" value="DUF7223"/>
    <property type="match status" value="1"/>
</dbReference>
<proteinExistence type="predicted"/>